<reference evidence="3 4" key="1">
    <citation type="submission" date="2020-08" db="EMBL/GenBank/DDBJ databases">
        <title>Sequencing the genomes of 1000 actinobacteria strains.</title>
        <authorList>
            <person name="Klenk H.-P."/>
        </authorList>
    </citation>
    <scope>NUCLEOTIDE SEQUENCE [LARGE SCALE GENOMIC DNA]</scope>
    <source>
        <strain evidence="3 4">DSM 45518</strain>
    </source>
</reference>
<gene>
    <name evidence="3" type="ORF">BKA14_001941</name>
</gene>
<dbReference type="GO" id="GO:0008757">
    <property type="term" value="F:S-adenosylmethionine-dependent methyltransferase activity"/>
    <property type="evidence" value="ECO:0007669"/>
    <property type="project" value="InterPro"/>
</dbReference>
<keyword evidence="3" id="KW-0808">Transferase</keyword>
<accession>A0A7W7FZ80</accession>
<dbReference type="Gene3D" id="3.40.50.150">
    <property type="entry name" value="Vaccinia Virus protein VP39"/>
    <property type="match status" value="1"/>
</dbReference>
<evidence type="ECO:0000256" key="1">
    <source>
        <dbReference type="SAM" id="MobiDB-lite"/>
    </source>
</evidence>
<dbReference type="Pfam" id="PF08241">
    <property type="entry name" value="Methyltransf_11"/>
    <property type="match status" value="1"/>
</dbReference>
<dbReference type="PANTHER" id="PTHR43591:SF24">
    <property type="entry name" value="2-METHOXY-6-POLYPRENYL-1,4-BENZOQUINOL METHYLASE, MITOCHONDRIAL"/>
    <property type="match status" value="1"/>
</dbReference>
<keyword evidence="4" id="KW-1185">Reference proteome</keyword>
<evidence type="ECO:0000313" key="4">
    <source>
        <dbReference type="Proteomes" id="UP000542742"/>
    </source>
</evidence>
<name>A0A7W7FZ80_9ACTN</name>
<organism evidence="3 4">
    <name type="scientific">Paractinoplanes abujensis</name>
    <dbReference type="NCBI Taxonomy" id="882441"/>
    <lineage>
        <taxon>Bacteria</taxon>
        <taxon>Bacillati</taxon>
        <taxon>Actinomycetota</taxon>
        <taxon>Actinomycetes</taxon>
        <taxon>Micromonosporales</taxon>
        <taxon>Micromonosporaceae</taxon>
        <taxon>Paractinoplanes</taxon>
    </lineage>
</organism>
<dbReference type="EMBL" id="JACHMF010000001">
    <property type="protein sequence ID" value="MBB4691793.1"/>
    <property type="molecule type" value="Genomic_DNA"/>
</dbReference>
<dbReference type="CDD" id="cd02440">
    <property type="entry name" value="AdoMet_MTases"/>
    <property type="match status" value="1"/>
</dbReference>
<dbReference type="InterPro" id="IPR013216">
    <property type="entry name" value="Methyltransf_11"/>
</dbReference>
<evidence type="ECO:0000313" key="3">
    <source>
        <dbReference type="EMBL" id="MBB4691793.1"/>
    </source>
</evidence>
<dbReference type="InterPro" id="IPR029063">
    <property type="entry name" value="SAM-dependent_MTases_sf"/>
</dbReference>
<dbReference type="AlphaFoldDB" id="A0A7W7FZ80"/>
<keyword evidence="3" id="KW-0489">Methyltransferase</keyword>
<protein>
    <submittedName>
        <fullName evidence="3">SAM-dependent methyltransferase</fullName>
    </submittedName>
</protein>
<dbReference type="SUPFAM" id="SSF53335">
    <property type="entry name" value="S-adenosyl-L-methionine-dependent methyltransferases"/>
    <property type="match status" value="1"/>
</dbReference>
<feature type="compositionally biased region" description="Polar residues" evidence="1">
    <location>
        <begin position="1"/>
        <end position="10"/>
    </location>
</feature>
<feature type="region of interest" description="Disordered" evidence="1">
    <location>
        <begin position="1"/>
        <end position="24"/>
    </location>
</feature>
<dbReference type="PANTHER" id="PTHR43591">
    <property type="entry name" value="METHYLTRANSFERASE"/>
    <property type="match status" value="1"/>
</dbReference>
<sequence>MTYSFHTTAASARRRSMLPTPTGPVSSCAISTDVECSIRSVACGDHHECGESVLDELRSRERVRRRPRLVPDVVDGRHVGGDGLSDLHERHYRCEALHSPLSAPGAAALSRWVALIAYDDSDARSFEATRHLRDGDLAAWRAVLGRRLEPFPGLRLLDLGSGTGSWARAFRAWWPEAEIVAVEPSAAMRERSVFQPVVPGSAAEIPFGDASLDGVWLSTVVHHIPDLAAAAREIRRVLRPGAPVLIRSAFAGRHGSISLFRWFPEAVAVLDRYPSVAGVESVFAAAGFVSAAVEPVPQVTALSLVELAAGLQRAAHTPLQLISDEAYAAGVARLAEAAGTQRGPVIDVLDLLVLR</sequence>
<evidence type="ECO:0000259" key="2">
    <source>
        <dbReference type="Pfam" id="PF08241"/>
    </source>
</evidence>
<comment type="caution">
    <text evidence="3">The sequence shown here is derived from an EMBL/GenBank/DDBJ whole genome shotgun (WGS) entry which is preliminary data.</text>
</comment>
<dbReference type="Proteomes" id="UP000542742">
    <property type="component" value="Unassembled WGS sequence"/>
</dbReference>
<dbReference type="GO" id="GO:0032259">
    <property type="term" value="P:methylation"/>
    <property type="evidence" value="ECO:0007669"/>
    <property type="project" value="UniProtKB-KW"/>
</dbReference>
<feature type="domain" description="Methyltransferase type 11" evidence="2">
    <location>
        <begin position="157"/>
        <end position="244"/>
    </location>
</feature>
<proteinExistence type="predicted"/>